<accession>A0A841FUJ6</accession>
<dbReference type="RefSeq" id="WP_184789855.1">
    <property type="nucleotide sequence ID" value="NZ_BONT01000072.1"/>
</dbReference>
<evidence type="ECO:0000259" key="1">
    <source>
        <dbReference type="Pfam" id="PF24819"/>
    </source>
</evidence>
<name>A0A841FUJ6_9ACTN</name>
<dbReference type="EMBL" id="JACHGT010000011">
    <property type="protein sequence ID" value="MBB6037017.1"/>
    <property type="molecule type" value="Genomic_DNA"/>
</dbReference>
<reference evidence="2 3" key="1">
    <citation type="submission" date="2020-08" db="EMBL/GenBank/DDBJ databases">
        <title>Genomic Encyclopedia of Type Strains, Phase IV (KMG-IV): sequencing the most valuable type-strain genomes for metagenomic binning, comparative biology and taxonomic classification.</title>
        <authorList>
            <person name="Goeker M."/>
        </authorList>
    </citation>
    <scope>NUCLEOTIDE SEQUENCE [LARGE SCALE GENOMIC DNA]</scope>
    <source>
        <strain evidence="2 3">YIM 65646</strain>
    </source>
</reference>
<dbReference type="Pfam" id="PF24819">
    <property type="entry name" value="DUF7710"/>
    <property type="match status" value="1"/>
</dbReference>
<evidence type="ECO:0000313" key="2">
    <source>
        <dbReference type="EMBL" id="MBB6037017.1"/>
    </source>
</evidence>
<protein>
    <recommendedName>
        <fullName evidence="1">DUF7710 domain-containing protein</fullName>
    </recommendedName>
</protein>
<proteinExistence type="predicted"/>
<sequence length="87" mass="9322">MQTVWVFHGEEARFASAVFAAEADGLAWAARHGVSGLLAEYPVGDGCYDVAVREGRFRSSREHHGTPGHVAGFGPGLRHVHIRDGAP</sequence>
<keyword evidence="3" id="KW-1185">Reference proteome</keyword>
<gene>
    <name evidence="2" type="ORF">HNR73_004890</name>
</gene>
<dbReference type="Proteomes" id="UP000548476">
    <property type="component" value="Unassembled WGS sequence"/>
</dbReference>
<feature type="domain" description="DUF7710" evidence="1">
    <location>
        <begin position="4"/>
        <end position="86"/>
    </location>
</feature>
<organism evidence="2 3">
    <name type="scientific">Phytomonospora endophytica</name>
    <dbReference type="NCBI Taxonomy" id="714109"/>
    <lineage>
        <taxon>Bacteria</taxon>
        <taxon>Bacillati</taxon>
        <taxon>Actinomycetota</taxon>
        <taxon>Actinomycetes</taxon>
        <taxon>Micromonosporales</taxon>
        <taxon>Micromonosporaceae</taxon>
        <taxon>Phytomonospora</taxon>
    </lineage>
</organism>
<dbReference type="InterPro" id="IPR056127">
    <property type="entry name" value="DUF7710"/>
</dbReference>
<evidence type="ECO:0000313" key="3">
    <source>
        <dbReference type="Proteomes" id="UP000548476"/>
    </source>
</evidence>
<dbReference type="AlphaFoldDB" id="A0A841FUJ6"/>
<comment type="caution">
    <text evidence="2">The sequence shown here is derived from an EMBL/GenBank/DDBJ whole genome shotgun (WGS) entry which is preliminary data.</text>
</comment>